<feature type="compositionally biased region" description="Basic and acidic residues" evidence="1">
    <location>
        <begin position="101"/>
        <end position="110"/>
    </location>
</feature>
<feature type="compositionally biased region" description="Basic and acidic residues" evidence="1">
    <location>
        <begin position="37"/>
        <end position="51"/>
    </location>
</feature>
<comment type="caution">
    <text evidence="2">The sequence shown here is derived from an EMBL/GenBank/DDBJ whole genome shotgun (WGS) entry which is preliminary data.</text>
</comment>
<proteinExistence type="predicted"/>
<evidence type="ECO:0000313" key="2">
    <source>
        <dbReference type="EMBL" id="KAK7863868.1"/>
    </source>
</evidence>
<accession>A0AAN9VV25</accession>
<feature type="compositionally biased region" description="Polar residues" evidence="1">
    <location>
        <begin position="1"/>
        <end position="18"/>
    </location>
</feature>
<sequence length="117" mass="12734">MRQLRASNNLPSSHNSHTPVVSYSLPPSPYSSPTQRCADRPAGEKKREEKKKSTRACSARDHNNNKNNSTSLTSCPRQVEGRRGGHADGGVEVRGAAPGRGDGRGEKLENVMRVQVK</sequence>
<gene>
    <name evidence="2" type="ORF">R5R35_007203</name>
</gene>
<feature type="compositionally biased region" description="Basic and acidic residues" evidence="1">
    <location>
        <begin position="79"/>
        <end position="91"/>
    </location>
</feature>
<dbReference type="AlphaFoldDB" id="A0AAN9VV25"/>
<dbReference type="EMBL" id="JAZDUA010000217">
    <property type="protein sequence ID" value="KAK7863868.1"/>
    <property type="molecule type" value="Genomic_DNA"/>
</dbReference>
<reference evidence="2 3" key="1">
    <citation type="submission" date="2024-03" db="EMBL/GenBank/DDBJ databases">
        <title>The genome assembly and annotation of the cricket Gryllus longicercus Weissman &amp; Gray.</title>
        <authorList>
            <person name="Szrajer S."/>
            <person name="Gray D."/>
            <person name="Ylla G."/>
        </authorList>
    </citation>
    <scope>NUCLEOTIDE SEQUENCE [LARGE SCALE GENOMIC DNA]</scope>
    <source>
        <strain evidence="2">DAG 2021-001</strain>
        <tissue evidence="2">Whole body minus gut</tissue>
    </source>
</reference>
<evidence type="ECO:0000313" key="3">
    <source>
        <dbReference type="Proteomes" id="UP001378592"/>
    </source>
</evidence>
<evidence type="ECO:0000256" key="1">
    <source>
        <dbReference type="SAM" id="MobiDB-lite"/>
    </source>
</evidence>
<dbReference type="Proteomes" id="UP001378592">
    <property type="component" value="Unassembled WGS sequence"/>
</dbReference>
<organism evidence="2 3">
    <name type="scientific">Gryllus longicercus</name>
    <dbReference type="NCBI Taxonomy" id="2509291"/>
    <lineage>
        <taxon>Eukaryota</taxon>
        <taxon>Metazoa</taxon>
        <taxon>Ecdysozoa</taxon>
        <taxon>Arthropoda</taxon>
        <taxon>Hexapoda</taxon>
        <taxon>Insecta</taxon>
        <taxon>Pterygota</taxon>
        <taxon>Neoptera</taxon>
        <taxon>Polyneoptera</taxon>
        <taxon>Orthoptera</taxon>
        <taxon>Ensifera</taxon>
        <taxon>Gryllidea</taxon>
        <taxon>Grylloidea</taxon>
        <taxon>Gryllidae</taxon>
        <taxon>Gryllinae</taxon>
        <taxon>Gryllus</taxon>
    </lineage>
</organism>
<protein>
    <submittedName>
        <fullName evidence="2">Uncharacterized protein</fullName>
    </submittedName>
</protein>
<feature type="region of interest" description="Disordered" evidence="1">
    <location>
        <begin position="1"/>
        <end position="117"/>
    </location>
</feature>
<name>A0AAN9VV25_9ORTH</name>
<keyword evidence="3" id="KW-1185">Reference proteome</keyword>